<dbReference type="InterPro" id="IPR005024">
    <property type="entry name" value="Snf7_fam"/>
</dbReference>
<evidence type="ECO:0000256" key="1">
    <source>
        <dbReference type="ARBA" id="ARBA00006190"/>
    </source>
</evidence>
<dbReference type="OrthoDB" id="2329734at2759"/>
<evidence type="ECO:0008006" key="4">
    <source>
        <dbReference type="Google" id="ProtNLM"/>
    </source>
</evidence>
<protein>
    <recommendedName>
        <fullName evidence="4">Charged multivesicular body protein 3</fullName>
    </recommendedName>
</protein>
<dbReference type="AlphaFoldDB" id="A0A8S9YGI9"/>
<comment type="similarity">
    <text evidence="1">Belongs to the SNF7 family.</text>
</comment>
<keyword evidence="3" id="KW-1185">Reference proteome</keyword>
<dbReference type="EMBL" id="JTDE01010362">
    <property type="protein sequence ID" value="KAF7234323.1"/>
    <property type="molecule type" value="Genomic_DNA"/>
</dbReference>
<dbReference type="Gene3D" id="6.10.140.1230">
    <property type="match status" value="1"/>
</dbReference>
<name>A0A8S9YGI9_9TREM</name>
<evidence type="ECO:0000313" key="2">
    <source>
        <dbReference type="EMBL" id="KAF7234323.1"/>
    </source>
</evidence>
<dbReference type="Proteomes" id="UP000822476">
    <property type="component" value="Unassembled WGS sequence"/>
</dbReference>
<dbReference type="GO" id="GO:0007034">
    <property type="term" value="P:vacuolar transport"/>
    <property type="evidence" value="ECO:0007669"/>
    <property type="project" value="InterPro"/>
</dbReference>
<dbReference type="Pfam" id="PF03357">
    <property type="entry name" value="Snf7"/>
    <property type="match status" value="1"/>
</dbReference>
<evidence type="ECO:0000313" key="3">
    <source>
        <dbReference type="Proteomes" id="UP000822476"/>
    </source>
</evidence>
<gene>
    <name evidence="2" type="ORF">EG68_12037</name>
</gene>
<reference evidence="2" key="1">
    <citation type="submission" date="2019-07" db="EMBL/GenBank/DDBJ databases">
        <title>Annotation for the trematode Paragonimus miyazaki's.</title>
        <authorList>
            <person name="Choi Y.-J."/>
        </authorList>
    </citation>
    <scope>NUCLEOTIDE SEQUENCE</scope>
    <source>
        <strain evidence="2">Japan</strain>
    </source>
</reference>
<proteinExistence type="inferred from homology"/>
<comment type="caution">
    <text evidence="2">The sequence shown here is derived from an EMBL/GenBank/DDBJ whole genome shotgun (WGS) entry which is preliminary data.</text>
</comment>
<dbReference type="PANTHER" id="PTHR10476">
    <property type="entry name" value="CHARGED MULTIVESICULAR BODY PROTEIN"/>
    <property type="match status" value="1"/>
</dbReference>
<sequence>MGIFGEKSNPREKLRNMVSIVRRQKCKIQRDIGTLQLQTTKITADIKKHAKAGQLDEAKILARELVNSRKAISRLRAASAHMDCLVSEMNCQAATAKLAGSLKSSTAVMKSMSALIKLPDLHKTMQEMSKEMMKMGIIEEMVEDTMESVMGDSDVMEEATAAEVDKIMREITGELPKTPEILLDSVPTGVPVAGGSRASVQLANSIEEEGPEEGDLAEMQARLAALRN</sequence>
<accession>A0A8S9YGI9</accession>
<organism evidence="2 3">
    <name type="scientific">Paragonimus skrjabini miyazakii</name>
    <dbReference type="NCBI Taxonomy" id="59628"/>
    <lineage>
        <taxon>Eukaryota</taxon>
        <taxon>Metazoa</taxon>
        <taxon>Spiralia</taxon>
        <taxon>Lophotrochozoa</taxon>
        <taxon>Platyhelminthes</taxon>
        <taxon>Trematoda</taxon>
        <taxon>Digenea</taxon>
        <taxon>Plagiorchiida</taxon>
        <taxon>Troglotremata</taxon>
        <taxon>Troglotrematidae</taxon>
        <taxon>Paragonimus</taxon>
    </lineage>
</organism>